<evidence type="ECO:0000256" key="1">
    <source>
        <dbReference type="ARBA" id="ARBA00023015"/>
    </source>
</evidence>
<dbReference type="Gene3D" id="3.40.50.2300">
    <property type="match status" value="2"/>
</dbReference>
<dbReference type="EMBL" id="FODH01000004">
    <property type="protein sequence ID" value="SEN96542.1"/>
    <property type="molecule type" value="Genomic_DNA"/>
</dbReference>
<keyword evidence="3" id="KW-0804">Transcription</keyword>
<dbReference type="CDD" id="cd06267">
    <property type="entry name" value="PBP1_LacI_sugar_binding-like"/>
    <property type="match status" value="1"/>
</dbReference>
<evidence type="ECO:0000313" key="6">
    <source>
        <dbReference type="Proteomes" id="UP000198809"/>
    </source>
</evidence>
<dbReference type="Gene3D" id="1.10.260.40">
    <property type="entry name" value="lambda repressor-like DNA-binding domains"/>
    <property type="match status" value="1"/>
</dbReference>
<proteinExistence type="predicted"/>
<dbReference type="SUPFAM" id="SSF47413">
    <property type="entry name" value="lambda repressor-like DNA-binding domains"/>
    <property type="match status" value="1"/>
</dbReference>
<dbReference type="CDD" id="cd01392">
    <property type="entry name" value="HTH_LacI"/>
    <property type="match status" value="1"/>
</dbReference>
<dbReference type="Pfam" id="PF00356">
    <property type="entry name" value="LacI"/>
    <property type="match status" value="1"/>
</dbReference>
<evidence type="ECO:0000313" key="5">
    <source>
        <dbReference type="EMBL" id="SEN96542.1"/>
    </source>
</evidence>
<dbReference type="PROSITE" id="PS50932">
    <property type="entry name" value="HTH_LACI_2"/>
    <property type="match status" value="1"/>
</dbReference>
<dbReference type="SUPFAM" id="SSF53822">
    <property type="entry name" value="Periplasmic binding protein-like I"/>
    <property type="match status" value="1"/>
</dbReference>
<dbReference type="STRING" id="1333845.SAMN04487895_1049"/>
<dbReference type="GO" id="GO:0000976">
    <property type="term" value="F:transcription cis-regulatory region binding"/>
    <property type="evidence" value="ECO:0007669"/>
    <property type="project" value="TreeGrafter"/>
</dbReference>
<dbReference type="SMART" id="SM00354">
    <property type="entry name" value="HTH_LACI"/>
    <property type="match status" value="1"/>
</dbReference>
<keyword evidence="1" id="KW-0805">Transcription regulation</keyword>
<dbReference type="Proteomes" id="UP000198809">
    <property type="component" value="Unassembled WGS sequence"/>
</dbReference>
<feature type="domain" description="HTH lacI-type" evidence="4">
    <location>
        <begin position="15"/>
        <end position="59"/>
    </location>
</feature>
<dbReference type="Pfam" id="PF13377">
    <property type="entry name" value="Peripla_BP_3"/>
    <property type="match status" value="1"/>
</dbReference>
<evidence type="ECO:0000259" key="4">
    <source>
        <dbReference type="PROSITE" id="PS50932"/>
    </source>
</evidence>
<organism evidence="5 6">
    <name type="scientific">Paenibacillus sophorae</name>
    <dbReference type="NCBI Taxonomy" id="1333845"/>
    <lineage>
        <taxon>Bacteria</taxon>
        <taxon>Bacillati</taxon>
        <taxon>Bacillota</taxon>
        <taxon>Bacilli</taxon>
        <taxon>Bacillales</taxon>
        <taxon>Paenibacillaceae</taxon>
        <taxon>Paenibacillus</taxon>
    </lineage>
</organism>
<dbReference type="InterPro" id="IPR028082">
    <property type="entry name" value="Peripla_BP_I"/>
</dbReference>
<dbReference type="PANTHER" id="PTHR30146">
    <property type="entry name" value="LACI-RELATED TRANSCRIPTIONAL REPRESSOR"/>
    <property type="match status" value="1"/>
</dbReference>
<gene>
    <name evidence="5" type="ORF">SAMN04487895_1049</name>
</gene>
<dbReference type="InterPro" id="IPR000843">
    <property type="entry name" value="HTH_LacI"/>
</dbReference>
<dbReference type="OrthoDB" id="9796186at2"/>
<dbReference type="InterPro" id="IPR010982">
    <property type="entry name" value="Lambda_DNA-bd_dom_sf"/>
</dbReference>
<evidence type="ECO:0000256" key="2">
    <source>
        <dbReference type="ARBA" id="ARBA00023125"/>
    </source>
</evidence>
<dbReference type="InterPro" id="IPR046335">
    <property type="entry name" value="LacI/GalR-like_sensor"/>
</dbReference>
<name>A0A1H8KUF3_9BACL</name>
<protein>
    <submittedName>
        <fullName evidence="5">LacI family transcriptional regulator</fullName>
    </submittedName>
</protein>
<sequence length="343" mass="37316">MGYLIVRSCGAKMKVTINDIAKMAGVSISTVSRVINNSKPVNEDVRMRVMEAIKQTQYRSGTPAGDGTKTDSALIGVIAPQFSQTVLNDMVAGIESVSRLYGFELLIGLTDGTLESELDHLKRFGSIESKGIIFVGSMLERRHVKTIEAAGIPCVVIGQISNIPSIPSVHVDNITASYEAVTHLIQKGHRRIAMIRGIGDSGIGNDRYQGFCQAMNDAGLPVRKDWVVKSELSVDDGMNAMRKLVETGEMPTAVFCSTDWMAIGAMNYVLDQGMRIPEDVAIFGFDGSYLSSIFRPKLSTVEYSATEIGMTATRSLIKMIKGASDIPQHSNVTHYLAIRESTK</sequence>
<accession>A0A1H8KUF3</accession>
<evidence type="ECO:0000256" key="3">
    <source>
        <dbReference type="ARBA" id="ARBA00023163"/>
    </source>
</evidence>
<dbReference type="AlphaFoldDB" id="A0A1H8KUF3"/>
<dbReference type="GO" id="GO:0003700">
    <property type="term" value="F:DNA-binding transcription factor activity"/>
    <property type="evidence" value="ECO:0007669"/>
    <property type="project" value="TreeGrafter"/>
</dbReference>
<reference evidence="5 6" key="1">
    <citation type="submission" date="2016-10" db="EMBL/GenBank/DDBJ databases">
        <authorList>
            <person name="de Groot N.N."/>
        </authorList>
    </citation>
    <scope>NUCLEOTIDE SEQUENCE [LARGE SCALE GENOMIC DNA]</scope>
    <source>
        <strain evidence="5 6">CGMCC 1.10238</strain>
    </source>
</reference>
<dbReference type="PROSITE" id="PS00356">
    <property type="entry name" value="HTH_LACI_1"/>
    <property type="match status" value="1"/>
</dbReference>
<keyword evidence="2" id="KW-0238">DNA-binding</keyword>
<dbReference type="PANTHER" id="PTHR30146:SF109">
    <property type="entry name" value="HTH-TYPE TRANSCRIPTIONAL REGULATOR GALS"/>
    <property type="match status" value="1"/>
</dbReference>
<dbReference type="PRINTS" id="PR00036">
    <property type="entry name" value="HTHLACI"/>
</dbReference>